<dbReference type="SUPFAM" id="SSF55729">
    <property type="entry name" value="Acyl-CoA N-acyltransferases (Nat)"/>
    <property type="match status" value="1"/>
</dbReference>
<reference evidence="2" key="1">
    <citation type="submission" date="2024-06" db="EMBL/GenBank/DDBJ databases">
        <title>Mesorhizobium karijinii sp. nov., a symbiont of the iconic Swainsona formosa from arid Australia.</title>
        <authorList>
            <person name="Hill Y.J."/>
            <person name="Watkin E.L.J."/>
            <person name="O'Hara G.W."/>
            <person name="Terpolilli J."/>
            <person name="Tye M.L."/>
            <person name="Kohlmeier M.G."/>
        </authorList>
    </citation>
    <scope>NUCLEOTIDE SEQUENCE</scope>
    <source>
        <strain evidence="2">WSM2240</strain>
        <plasmid evidence="2">pMk2240A</plasmid>
    </source>
</reference>
<dbReference type="GO" id="GO:0016747">
    <property type="term" value="F:acyltransferase activity, transferring groups other than amino-acyl groups"/>
    <property type="evidence" value="ECO:0007669"/>
    <property type="project" value="InterPro"/>
</dbReference>
<organism evidence="2">
    <name type="scientific">Mesorhizobium sp. WSM2240</name>
    <dbReference type="NCBI Taxonomy" id="3228851"/>
    <lineage>
        <taxon>Bacteria</taxon>
        <taxon>Pseudomonadati</taxon>
        <taxon>Pseudomonadota</taxon>
        <taxon>Alphaproteobacteria</taxon>
        <taxon>Hyphomicrobiales</taxon>
        <taxon>Phyllobacteriaceae</taxon>
        <taxon>Mesorhizobium</taxon>
    </lineage>
</organism>
<dbReference type="RefSeq" id="WP_353646600.1">
    <property type="nucleotide sequence ID" value="NZ_CP159256.1"/>
</dbReference>
<dbReference type="EMBL" id="CP159256">
    <property type="protein sequence ID" value="XCG52394.1"/>
    <property type="molecule type" value="Genomic_DNA"/>
</dbReference>
<evidence type="ECO:0000313" key="2">
    <source>
        <dbReference type="EMBL" id="XCG52394.1"/>
    </source>
</evidence>
<accession>A0AAU8CZY3</accession>
<feature type="domain" description="N-acetyltransferase" evidence="1">
    <location>
        <begin position="1"/>
        <end position="142"/>
    </location>
</feature>
<dbReference type="PROSITE" id="PS51186">
    <property type="entry name" value="GNAT"/>
    <property type="match status" value="1"/>
</dbReference>
<dbReference type="Gene3D" id="3.40.630.30">
    <property type="match status" value="1"/>
</dbReference>
<dbReference type="AlphaFoldDB" id="A0AAU8CZY3"/>
<sequence>MATTQEFRIILSIDETAKAEAAAALYHYDVAVIGTDDRARIGAKLCDASGAALGGLWGRTELGLLFLDMFFLPARLRGQSYSTQLLIAVEQEARRRGCKQAVVETSSFQAPEFYIRQGYAEFGRVPLGIEWQARVLLRKERSMMSRMPGAPVQRNATRSTCAT</sequence>
<dbReference type="Pfam" id="PF00583">
    <property type="entry name" value="Acetyltransf_1"/>
    <property type="match status" value="1"/>
</dbReference>
<evidence type="ECO:0000259" key="1">
    <source>
        <dbReference type="PROSITE" id="PS51186"/>
    </source>
</evidence>
<geneLocation type="plasmid" evidence="2">
    <name>pMk2240A</name>
</geneLocation>
<protein>
    <submittedName>
        <fullName evidence="2">GNAT family N-acetyltransferase</fullName>
    </submittedName>
</protein>
<dbReference type="CDD" id="cd04301">
    <property type="entry name" value="NAT_SF"/>
    <property type="match status" value="1"/>
</dbReference>
<keyword evidence="2" id="KW-0614">Plasmid</keyword>
<proteinExistence type="predicted"/>
<name>A0AAU8CZY3_9HYPH</name>
<gene>
    <name evidence="2" type="ORF">ABVK50_30055</name>
</gene>
<dbReference type="InterPro" id="IPR016181">
    <property type="entry name" value="Acyl_CoA_acyltransferase"/>
</dbReference>
<dbReference type="InterPro" id="IPR000182">
    <property type="entry name" value="GNAT_dom"/>
</dbReference>